<dbReference type="InterPro" id="IPR011042">
    <property type="entry name" value="6-blade_b-propeller_TolB-like"/>
</dbReference>
<gene>
    <name evidence="6" type="ORF">H7U12_12965</name>
</gene>
<evidence type="ECO:0000256" key="1">
    <source>
        <dbReference type="ARBA" id="ARBA00004442"/>
    </source>
</evidence>
<dbReference type="InterPro" id="IPR006664">
    <property type="entry name" value="OMP_bac"/>
</dbReference>
<dbReference type="EMBL" id="JACOAF010000030">
    <property type="protein sequence ID" value="MBC3540597.1"/>
    <property type="molecule type" value="Genomic_DNA"/>
</dbReference>
<name>A0ABR6VTS3_9BACT</name>
<dbReference type="PROSITE" id="PS51123">
    <property type="entry name" value="OMPA_2"/>
    <property type="match status" value="1"/>
</dbReference>
<keyword evidence="2 4" id="KW-0472">Membrane</keyword>
<dbReference type="Gene3D" id="2.60.40.1120">
    <property type="entry name" value="Carboxypeptidase-like, regulatory domain"/>
    <property type="match status" value="1"/>
</dbReference>
<organism evidence="6 7">
    <name type="scientific">Rufibacter sediminis</name>
    <dbReference type="NCBI Taxonomy" id="2762756"/>
    <lineage>
        <taxon>Bacteria</taxon>
        <taxon>Pseudomonadati</taxon>
        <taxon>Bacteroidota</taxon>
        <taxon>Cytophagia</taxon>
        <taxon>Cytophagales</taxon>
        <taxon>Hymenobacteraceae</taxon>
        <taxon>Rufibacter</taxon>
    </lineage>
</organism>
<comment type="caution">
    <text evidence="6">The sequence shown here is derived from an EMBL/GenBank/DDBJ whole genome shotgun (WGS) entry which is preliminary data.</text>
</comment>
<reference evidence="6 7" key="1">
    <citation type="journal article" date="2019" name="Int. J. Syst. Evol. Microbiol.">
        <title>Rufibacter sediminis sp. nov., isolated from freshwater lake sediment.</title>
        <authorList>
            <person name="Qu J.H."/>
            <person name="Zhang L.J."/>
            <person name="Fu Y.H."/>
            <person name="Li H.F."/>
        </authorList>
    </citation>
    <scope>NUCLEOTIDE SEQUENCE [LARGE SCALE GENOMIC DNA]</scope>
    <source>
        <strain evidence="6 7">H-1</strain>
    </source>
</reference>
<evidence type="ECO:0000313" key="6">
    <source>
        <dbReference type="EMBL" id="MBC3540597.1"/>
    </source>
</evidence>
<proteinExistence type="predicted"/>
<evidence type="ECO:0000256" key="4">
    <source>
        <dbReference type="PROSITE-ProRule" id="PRU00473"/>
    </source>
</evidence>
<dbReference type="InterPro" id="IPR011659">
    <property type="entry name" value="WD40"/>
</dbReference>
<dbReference type="SUPFAM" id="SSF48452">
    <property type="entry name" value="TPR-like"/>
    <property type="match status" value="1"/>
</dbReference>
<dbReference type="Gene3D" id="3.30.1330.60">
    <property type="entry name" value="OmpA-like domain"/>
    <property type="match status" value="1"/>
</dbReference>
<dbReference type="Gene3D" id="1.25.40.10">
    <property type="entry name" value="Tetratricopeptide repeat domain"/>
    <property type="match status" value="1"/>
</dbReference>
<evidence type="ECO:0000259" key="5">
    <source>
        <dbReference type="PROSITE" id="PS51123"/>
    </source>
</evidence>
<dbReference type="PRINTS" id="PR01021">
    <property type="entry name" value="OMPADOMAIN"/>
</dbReference>
<dbReference type="Pfam" id="PF07676">
    <property type="entry name" value="PD40"/>
    <property type="match status" value="2"/>
</dbReference>
<dbReference type="PANTHER" id="PTHR30329:SF21">
    <property type="entry name" value="LIPOPROTEIN YIAD-RELATED"/>
    <property type="match status" value="1"/>
</dbReference>
<evidence type="ECO:0000256" key="3">
    <source>
        <dbReference type="ARBA" id="ARBA00023237"/>
    </source>
</evidence>
<comment type="subcellular location">
    <subcellularLocation>
        <location evidence="1">Cell outer membrane</location>
    </subcellularLocation>
</comment>
<protein>
    <submittedName>
        <fullName evidence="6">OmpA family protein</fullName>
    </submittedName>
</protein>
<dbReference type="InterPro" id="IPR006665">
    <property type="entry name" value="OmpA-like"/>
</dbReference>
<dbReference type="SUPFAM" id="SSF103088">
    <property type="entry name" value="OmpA-like"/>
    <property type="match status" value="1"/>
</dbReference>
<dbReference type="Proteomes" id="UP000659698">
    <property type="component" value="Unassembled WGS sequence"/>
</dbReference>
<dbReference type="PANTHER" id="PTHR30329">
    <property type="entry name" value="STATOR ELEMENT OF FLAGELLAR MOTOR COMPLEX"/>
    <property type="match status" value="1"/>
</dbReference>
<feature type="domain" description="OmpA-like" evidence="5">
    <location>
        <begin position="558"/>
        <end position="678"/>
    </location>
</feature>
<dbReference type="InterPro" id="IPR011990">
    <property type="entry name" value="TPR-like_helical_dom_sf"/>
</dbReference>
<evidence type="ECO:0000313" key="7">
    <source>
        <dbReference type="Proteomes" id="UP000659698"/>
    </source>
</evidence>
<dbReference type="Gene3D" id="2.120.10.30">
    <property type="entry name" value="TolB, C-terminal domain"/>
    <property type="match status" value="1"/>
</dbReference>
<dbReference type="InterPro" id="IPR050330">
    <property type="entry name" value="Bact_OuterMem_StrucFunc"/>
</dbReference>
<dbReference type="InterPro" id="IPR036737">
    <property type="entry name" value="OmpA-like_sf"/>
</dbReference>
<dbReference type="Pfam" id="PF00691">
    <property type="entry name" value="OmpA"/>
    <property type="match status" value="1"/>
</dbReference>
<dbReference type="SUPFAM" id="SSF82171">
    <property type="entry name" value="DPP6 N-terminal domain-like"/>
    <property type="match status" value="1"/>
</dbReference>
<evidence type="ECO:0000256" key="2">
    <source>
        <dbReference type="ARBA" id="ARBA00023136"/>
    </source>
</evidence>
<dbReference type="CDD" id="cd07185">
    <property type="entry name" value="OmpA_C-like"/>
    <property type="match status" value="1"/>
</dbReference>
<keyword evidence="3" id="KW-0998">Cell outer membrane</keyword>
<sequence length="678" mass="76666">MAPKQLLYPPTGARTGIVKIISLVLLLCLTFWVSPLKTQAQANPSKADKHYNNFDYALALEEYQKLLEKGQPTLHLTERIAHCYRLINQPGAAQFWYRQALGFPGSAPVNLFYYANACRQNGEYTTAKKNYLLFADLEPARRDEALKLAQACDLAMAWMDRPLGIDVIPDSTLNTTFADFSPVFYREGLVFSSDRGRSQNGSDQKVYGWTGTPYLQLYYAERKGPSSWGEIKPMEKSINTQFHNAIATFSPDFNEVFFTRTKRVKNRVLPEELRTESNWQRYSKSEEFINRLEIYSASFSKGKWQDVKAFPFNQGENYSVGHPALSPDGKLLYFVSDMPGGHGQTDIYFSERQPDGSWSTPVNAGPTINTSGKEVFPVVHPDGTLYFSSDGHMGMGGLDIFSAEGSRTSWSTLENLYYPFNSPRDDFGLIYEKDGKSGYLSSNREGDAGSDNIYRFKPTEIPCKLSGVTYARIPNKNGRARQVPVGKVNLEVIVNGDTSSPLQLETDESGRFLFAVNANQTYTIRGSKKGYLTRTFHVQPDCRKVTDTVQIEMVLDRDTPNQAIVLENIYYDLDKHTLRPESIVELDKVVGMLRDNPTIRIELSSHTDSRESHKYNLMLSQLRAASAVKYIISQGIEPKRVVDKGYGETKLLNRCKDGVPCSEDEHQVNRRTEFKILK</sequence>
<accession>A0ABR6VTS3</accession>
<keyword evidence="7" id="KW-1185">Reference proteome</keyword>